<comment type="subcellular location">
    <subcellularLocation>
        <location evidence="1">Membrane</location>
        <topology evidence="1">Single-pass type II membrane protein</topology>
    </subcellularLocation>
</comment>
<evidence type="ECO:0000256" key="2">
    <source>
        <dbReference type="ARBA" id="ARBA00022676"/>
    </source>
</evidence>
<keyword evidence="7" id="KW-1185">Reference proteome</keyword>
<dbReference type="PANTHER" id="PTHR46671:SF7">
    <property type="entry name" value="CORE-2_I-BRANCHING ENZYME"/>
    <property type="match status" value="1"/>
</dbReference>
<keyword evidence="3" id="KW-0808">Transferase</keyword>
<dbReference type="EMBL" id="KZ350672">
    <property type="protein sequence ID" value="PIO63652.1"/>
    <property type="molecule type" value="Genomic_DNA"/>
</dbReference>
<protein>
    <submittedName>
        <fullName evidence="6">Core-2/I-Branching enzyme</fullName>
    </submittedName>
</protein>
<accession>A0A2G9U1R9</accession>
<keyword evidence="4" id="KW-0472">Membrane</keyword>
<evidence type="ECO:0000256" key="5">
    <source>
        <dbReference type="ARBA" id="ARBA00023180"/>
    </source>
</evidence>
<dbReference type="Proteomes" id="UP000230423">
    <property type="component" value="Unassembled WGS sequence"/>
</dbReference>
<dbReference type="OrthoDB" id="2019572at2759"/>
<evidence type="ECO:0000313" key="6">
    <source>
        <dbReference type="EMBL" id="PIO63652.1"/>
    </source>
</evidence>
<proteinExistence type="predicted"/>
<organism evidence="6 7">
    <name type="scientific">Teladorsagia circumcincta</name>
    <name type="common">Brown stomach worm</name>
    <name type="synonym">Ostertagia circumcincta</name>
    <dbReference type="NCBI Taxonomy" id="45464"/>
    <lineage>
        <taxon>Eukaryota</taxon>
        <taxon>Metazoa</taxon>
        <taxon>Ecdysozoa</taxon>
        <taxon>Nematoda</taxon>
        <taxon>Chromadorea</taxon>
        <taxon>Rhabditida</taxon>
        <taxon>Rhabditina</taxon>
        <taxon>Rhabditomorpha</taxon>
        <taxon>Strongyloidea</taxon>
        <taxon>Trichostrongylidae</taxon>
        <taxon>Teladorsagia</taxon>
    </lineage>
</organism>
<dbReference type="GO" id="GO:0016020">
    <property type="term" value="C:membrane"/>
    <property type="evidence" value="ECO:0007669"/>
    <property type="project" value="UniProtKB-SubCell"/>
</dbReference>
<keyword evidence="5" id="KW-0325">Glycoprotein</keyword>
<dbReference type="InterPro" id="IPR003406">
    <property type="entry name" value="Glyco_trans_14"/>
</dbReference>
<dbReference type="PANTHER" id="PTHR46671">
    <property type="entry name" value="PROTEIN CBG11221"/>
    <property type="match status" value="1"/>
</dbReference>
<dbReference type="AlphaFoldDB" id="A0A2G9U1R9"/>
<name>A0A2G9U1R9_TELCI</name>
<feature type="non-terminal residue" evidence="6">
    <location>
        <position position="1"/>
    </location>
</feature>
<dbReference type="GO" id="GO:0016757">
    <property type="term" value="F:glycosyltransferase activity"/>
    <property type="evidence" value="ECO:0007669"/>
    <property type="project" value="UniProtKB-KW"/>
</dbReference>
<gene>
    <name evidence="6" type="ORF">TELCIR_14742</name>
</gene>
<evidence type="ECO:0000313" key="7">
    <source>
        <dbReference type="Proteomes" id="UP000230423"/>
    </source>
</evidence>
<feature type="non-terminal residue" evidence="6">
    <location>
        <position position="157"/>
    </location>
</feature>
<evidence type="ECO:0000256" key="3">
    <source>
        <dbReference type="ARBA" id="ARBA00022679"/>
    </source>
</evidence>
<reference evidence="6 7" key="1">
    <citation type="submission" date="2015-09" db="EMBL/GenBank/DDBJ databases">
        <title>Draft genome of the parasitic nematode Teladorsagia circumcincta isolate WARC Sus (inbred).</title>
        <authorList>
            <person name="Mitreva M."/>
        </authorList>
    </citation>
    <scope>NUCLEOTIDE SEQUENCE [LARGE SCALE GENOMIC DNA]</scope>
    <source>
        <strain evidence="6 7">S</strain>
    </source>
</reference>
<sequence>GQPHIFWGVIKQWVTARRPNLRQSRPHVNCEKIRERVMAQQHFRELPFGVAYARIVYENYDIVIKTVYETIYIFQALDGTNDIGVTKADPDRWDHSAKWDMRSLGLFPDETKATPLQLNTTLKIRQALAQASLSRDAVNWMVNTIDVTKLMDQFNND</sequence>
<keyword evidence="2" id="KW-0328">Glycosyltransferase</keyword>
<evidence type="ECO:0000256" key="4">
    <source>
        <dbReference type="ARBA" id="ARBA00023136"/>
    </source>
</evidence>
<evidence type="ECO:0000256" key="1">
    <source>
        <dbReference type="ARBA" id="ARBA00004606"/>
    </source>
</evidence>
<dbReference type="Pfam" id="PF02485">
    <property type="entry name" value="Branch"/>
    <property type="match status" value="1"/>
</dbReference>